<dbReference type="Proteomes" id="UP001316803">
    <property type="component" value="Unassembled WGS sequence"/>
</dbReference>
<evidence type="ECO:0000256" key="5">
    <source>
        <dbReference type="ARBA" id="ARBA00023128"/>
    </source>
</evidence>
<organism evidence="9 10">
    <name type="scientific">Knufia fluminis</name>
    <dbReference type="NCBI Taxonomy" id="191047"/>
    <lineage>
        <taxon>Eukaryota</taxon>
        <taxon>Fungi</taxon>
        <taxon>Dikarya</taxon>
        <taxon>Ascomycota</taxon>
        <taxon>Pezizomycotina</taxon>
        <taxon>Eurotiomycetes</taxon>
        <taxon>Chaetothyriomycetidae</taxon>
        <taxon>Chaetothyriales</taxon>
        <taxon>Trichomeriaceae</taxon>
        <taxon>Knufia</taxon>
    </lineage>
</organism>
<dbReference type="PIRSF" id="PIRSF029764">
    <property type="entry name" value="RSM25"/>
    <property type="match status" value="1"/>
</dbReference>
<dbReference type="InterPro" id="IPR016939">
    <property type="entry name" value="Ribosomal_mS23_fun"/>
</dbReference>
<dbReference type="PANTHER" id="PTHR37799">
    <property type="entry name" value="37S RIBOSOMAL PROTEIN S25, MITOCHONDRIAL"/>
    <property type="match status" value="1"/>
</dbReference>
<evidence type="ECO:0000256" key="7">
    <source>
        <dbReference type="PIRNR" id="PIRNR029764"/>
    </source>
</evidence>
<evidence type="ECO:0000256" key="1">
    <source>
        <dbReference type="ARBA" id="ARBA00004173"/>
    </source>
</evidence>
<accession>A0AAN8F998</accession>
<keyword evidence="4 7" id="KW-0689">Ribosomal protein</keyword>
<dbReference type="Pfam" id="PF13741">
    <property type="entry name" value="MRP-S25"/>
    <property type="match status" value="1"/>
</dbReference>
<sequence length="276" mass="31551">MGRINLTPLRVRKRALADLQANRIPTPPVWLDVLADVPPAQILTRQQPQQHPLVQVRTQSLPNGKTAQVAIAVPTKKPRSSKRSRMFAPVEIKYEEDQLRKQFFQDHPWELARPRQVLETTGNQHADSDYSEGLQQPMVPLSGESVVQRQLHLLQTVPDITIDQAYDIARREFYTLRRQEETRRRVSKEEAMHMGAQPEKSILQWSMKIENKHYDDWEQWSKSQVMEQIQRSAAFSGAVAPEAEQKVLGGDGQDPRRGDPFAAEASRRAGIVRGTI</sequence>
<evidence type="ECO:0000256" key="2">
    <source>
        <dbReference type="ARBA" id="ARBA00009864"/>
    </source>
</evidence>
<dbReference type="PANTHER" id="PTHR37799:SF1">
    <property type="entry name" value="SMALL RIBOSOMAL SUBUNIT PROTEIN MS23"/>
    <property type="match status" value="1"/>
</dbReference>
<evidence type="ECO:0000256" key="6">
    <source>
        <dbReference type="ARBA" id="ARBA00023274"/>
    </source>
</evidence>
<comment type="caution">
    <text evidence="9">The sequence shown here is derived from an EMBL/GenBank/DDBJ whole genome shotgun (WGS) entry which is preliminary data.</text>
</comment>
<evidence type="ECO:0000256" key="3">
    <source>
        <dbReference type="ARBA" id="ARBA00011526"/>
    </source>
</evidence>
<dbReference type="AlphaFoldDB" id="A0AAN8F998"/>
<comment type="subcellular location">
    <subcellularLocation>
        <location evidence="1 7">Mitochondrion</location>
    </subcellularLocation>
</comment>
<evidence type="ECO:0000256" key="4">
    <source>
        <dbReference type="ARBA" id="ARBA00022980"/>
    </source>
</evidence>
<name>A0AAN8F998_9EURO</name>
<dbReference type="GO" id="GO:0003735">
    <property type="term" value="F:structural constituent of ribosome"/>
    <property type="evidence" value="ECO:0007669"/>
    <property type="project" value="UniProtKB-UniRule"/>
</dbReference>
<keyword evidence="5 7" id="KW-0496">Mitochondrion</keyword>
<dbReference type="EMBL" id="JAKLMC020000010">
    <property type="protein sequence ID" value="KAK5953771.1"/>
    <property type="molecule type" value="Genomic_DNA"/>
</dbReference>
<protein>
    <recommendedName>
        <fullName evidence="7">37S ribosomal protein S25, mitochondrial</fullName>
    </recommendedName>
</protein>
<proteinExistence type="inferred from homology"/>
<gene>
    <name evidence="9" type="primary">RSM25</name>
    <name evidence="9" type="ORF">OHC33_005040</name>
</gene>
<evidence type="ECO:0000313" key="10">
    <source>
        <dbReference type="Proteomes" id="UP001316803"/>
    </source>
</evidence>
<reference evidence="9 10" key="1">
    <citation type="submission" date="2022-12" db="EMBL/GenBank/DDBJ databases">
        <title>Genomic features and morphological characterization of a novel Knufia sp. strain isolated from spacecraft assembly facility.</title>
        <authorList>
            <person name="Teixeira M."/>
            <person name="Chander A.M."/>
            <person name="Stajich J.E."/>
            <person name="Venkateswaran K."/>
        </authorList>
    </citation>
    <scope>NUCLEOTIDE SEQUENCE [LARGE SCALE GENOMIC DNA]</scope>
    <source>
        <strain evidence="9 10">FJI-L2-BK-P2</strain>
    </source>
</reference>
<evidence type="ECO:0000256" key="8">
    <source>
        <dbReference type="SAM" id="MobiDB-lite"/>
    </source>
</evidence>
<evidence type="ECO:0000313" key="9">
    <source>
        <dbReference type="EMBL" id="KAK5953771.1"/>
    </source>
</evidence>
<feature type="region of interest" description="Disordered" evidence="8">
    <location>
        <begin position="243"/>
        <end position="276"/>
    </location>
</feature>
<keyword evidence="6 7" id="KW-0687">Ribonucleoprotein</keyword>
<dbReference type="GO" id="GO:0005763">
    <property type="term" value="C:mitochondrial small ribosomal subunit"/>
    <property type="evidence" value="ECO:0007669"/>
    <property type="project" value="UniProtKB-UniRule"/>
</dbReference>
<comment type="similarity">
    <text evidence="2">Belongs to the mitochondrion-specific ribosomal protein mS23 family.</text>
</comment>
<comment type="subunit">
    <text evidence="3 7">Component of the mitochondrial small ribosomal subunit.</text>
</comment>
<keyword evidence="10" id="KW-1185">Reference proteome</keyword>